<comment type="caution">
    <text evidence="8">The sequence shown here is derived from an EMBL/GenBank/DDBJ whole genome shotgun (WGS) entry which is preliminary data.</text>
</comment>
<dbReference type="GO" id="GO:0005829">
    <property type="term" value="C:cytosol"/>
    <property type="evidence" value="ECO:0007669"/>
    <property type="project" value="TreeGrafter"/>
</dbReference>
<dbReference type="InterPro" id="IPR013785">
    <property type="entry name" value="Aldolase_TIM"/>
</dbReference>
<keyword evidence="9" id="KW-1185">Reference proteome</keyword>
<reference evidence="8" key="1">
    <citation type="journal article" date="2014" name="Int. J. Syst. Evol. Microbiol.">
        <title>Complete genome sequence of Corynebacterium casei LMG S-19264T (=DSM 44701T), isolated from a smear-ripened cheese.</title>
        <authorList>
            <consortium name="US DOE Joint Genome Institute (JGI-PGF)"/>
            <person name="Walter F."/>
            <person name="Albersmeier A."/>
            <person name="Kalinowski J."/>
            <person name="Ruckert C."/>
        </authorList>
    </citation>
    <scope>NUCLEOTIDE SEQUENCE</scope>
    <source>
        <strain evidence="8">CGMCC 1.15178</strain>
    </source>
</reference>
<dbReference type="InterPro" id="IPR011060">
    <property type="entry name" value="RibuloseP-bd_barrel"/>
</dbReference>
<keyword evidence="6 7" id="KW-0119">Carbohydrate metabolism</keyword>
<evidence type="ECO:0000256" key="7">
    <source>
        <dbReference type="HAMAP-Rule" id="MF_01235"/>
    </source>
</evidence>
<dbReference type="EMBL" id="BMHP01000001">
    <property type="protein sequence ID" value="GGD56135.1"/>
    <property type="molecule type" value="Genomic_DNA"/>
</dbReference>
<dbReference type="GO" id="GO:0005975">
    <property type="term" value="P:carbohydrate metabolic process"/>
    <property type="evidence" value="ECO:0007669"/>
    <property type="project" value="UniProtKB-UniRule"/>
</dbReference>
<accession>A0A916YQ24</accession>
<protein>
    <recommendedName>
        <fullName evidence="7">Putative N-acetylmannosamine-6-phosphate 2-epimerase</fullName>
        <ecNumber evidence="7">5.1.3.9</ecNumber>
    </recommendedName>
    <alternativeName>
        <fullName evidence="7">ManNAc-6-P epimerase</fullName>
    </alternativeName>
</protein>
<evidence type="ECO:0000256" key="5">
    <source>
        <dbReference type="ARBA" id="ARBA00023235"/>
    </source>
</evidence>
<keyword evidence="5 7" id="KW-0413">Isomerase</keyword>
<dbReference type="GO" id="GO:0006053">
    <property type="term" value="P:N-acetylmannosamine catabolic process"/>
    <property type="evidence" value="ECO:0007669"/>
    <property type="project" value="TreeGrafter"/>
</dbReference>
<evidence type="ECO:0000313" key="8">
    <source>
        <dbReference type="EMBL" id="GGD56135.1"/>
    </source>
</evidence>
<dbReference type="SUPFAM" id="SSF51366">
    <property type="entry name" value="Ribulose-phoshate binding barrel"/>
    <property type="match status" value="1"/>
</dbReference>
<dbReference type="FunFam" id="3.20.20.70:FF:000035">
    <property type="entry name" value="Putative N-acetylmannosamine-6-phosphate 2-epimerase"/>
    <property type="match status" value="1"/>
</dbReference>
<organism evidence="8 9">
    <name type="scientific">Paenibacillus nasutitermitis</name>
    <dbReference type="NCBI Taxonomy" id="1652958"/>
    <lineage>
        <taxon>Bacteria</taxon>
        <taxon>Bacillati</taxon>
        <taxon>Bacillota</taxon>
        <taxon>Bacilli</taxon>
        <taxon>Bacillales</taxon>
        <taxon>Paenibacillaceae</taxon>
        <taxon>Paenibacillus</taxon>
    </lineage>
</organism>
<reference evidence="8" key="2">
    <citation type="submission" date="2020-09" db="EMBL/GenBank/DDBJ databases">
        <authorList>
            <person name="Sun Q."/>
            <person name="Zhou Y."/>
        </authorList>
    </citation>
    <scope>NUCLEOTIDE SEQUENCE</scope>
    <source>
        <strain evidence="8">CGMCC 1.15178</strain>
    </source>
</reference>
<evidence type="ECO:0000256" key="2">
    <source>
        <dbReference type="ARBA" id="ARBA00002147"/>
    </source>
</evidence>
<dbReference type="PANTHER" id="PTHR36204">
    <property type="entry name" value="N-ACETYLMANNOSAMINE-6-PHOSPHATE 2-EPIMERASE-RELATED"/>
    <property type="match status" value="1"/>
</dbReference>
<sequence>MRMNLASLQGRIIVSCQALDNEPLYGADHMAAMARAAEAGGAAAIRANTPADIAAIRKAINLPVIGLYKRVYEQSPIYITPTITEVREIAEAGADMVAFDATNRQRPDGLSLSAFIAAIRLEFPGLLLLADVSTFEEGIQAFDLGCEAVSTTLSGYTPYSKQQSGPDVELVRSLAGLSGRPVFAEGRIWTPEECMACLNAGAYAVVVGTAITRPQEITRRFAHAAAGRA</sequence>
<evidence type="ECO:0000256" key="6">
    <source>
        <dbReference type="ARBA" id="ARBA00023277"/>
    </source>
</evidence>
<dbReference type="GO" id="GO:0047465">
    <property type="term" value="F:N-acylglucosamine-6-phosphate 2-epimerase activity"/>
    <property type="evidence" value="ECO:0007669"/>
    <property type="project" value="UniProtKB-EC"/>
</dbReference>
<comment type="similarity">
    <text evidence="4 7">Belongs to the NanE family.</text>
</comment>
<dbReference type="Gene3D" id="3.20.20.70">
    <property type="entry name" value="Aldolase class I"/>
    <property type="match status" value="1"/>
</dbReference>
<evidence type="ECO:0000256" key="1">
    <source>
        <dbReference type="ARBA" id="ARBA00000056"/>
    </source>
</evidence>
<dbReference type="NCBIfam" id="NF002231">
    <property type="entry name" value="PRK01130.1"/>
    <property type="match status" value="1"/>
</dbReference>
<dbReference type="Proteomes" id="UP000612456">
    <property type="component" value="Unassembled WGS sequence"/>
</dbReference>
<dbReference type="HAMAP" id="MF_01235">
    <property type="entry name" value="ManNAc6P_epimer"/>
    <property type="match status" value="1"/>
</dbReference>
<dbReference type="EC" id="5.1.3.9" evidence="7"/>
<dbReference type="GO" id="GO:0019262">
    <property type="term" value="P:N-acetylneuraminate catabolic process"/>
    <property type="evidence" value="ECO:0007669"/>
    <property type="project" value="UniProtKB-UniRule"/>
</dbReference>
<gene>
    <name evidence="7 8" type="primary">nanE</name>
    <name evidence="8" type="ORF">GCM10010911_12320</name>
</gene>
<proteinExistence type="inferred from homology"/>
<comment type="pathway">
    <text evidence="3 7">Amino-sugar metabolism; N-acetylneuraminate degradation; D-fructose 6-phosphate from N-acetylneuraminate: step 3/5.</text>
</comment>
<evidence type="ECO:0000256" key="3">
    <source>
        <dbReference type="ARBA" id="ARBA00005081"/>
    </source>
</evidence>
<dbReference type="InterPro" id="IPR007260">
    <property type="entry name" value="NanE"/>
</dbReference>
<evidence type="ECO:0000313" key="9">
    <source>
        <dbReference type="Proteomes" id="UP000612456"/>
    </source>
</evidence>
<dbReference type="AlphaFoldDB" id="A0A916YQ24"/>
<comment type="function">
    <text evidence="2 7">Converts N-acetylmannosamine-6-phosphate (ManNAc-6-P) to N-acetylglucosamine-6-phosphate (GlcNAc-6-P).</text>
</comment>
<dbReference type="Pfam" id="PF04131">
    <property type="entry name" value="NanE"/>
    <property type="match status" value="1"/>
</dbReference>
<name>A0A916YQ24_9BACL</name>
<dbReference type="PANTHER" id="PTHR36204:SF1">
    <property type="entry name" value="N-ACETYLMANNOSAMINE-6-PHOSPHATE 2-EPIMERASE-RELATED"/>
    <property type="match status" value="1"/>
</dbReference>
<evidence type="ECO:0000256" key="4">
    <source>
        <dbReference type="ARBA" id="ARBA00007439"/>
    </source>
</evidence>
<dbReference type="CDD" id="cd04729">
    <property type="entry name" value="NanE"/>
    <property type="match status" value="1"/>
</dbReference>
<comment type="catalytic activity">
    <reaction evidence="1 7">
        <text>an N-acyl-D-glucosamine 6-phosphate = an N-acyl-D-mannosamine 6-phosphate</text>
        <dbReference type="Rhea" id="RHEA:23932"/>
        <dbReference type="ChEBI" id="CHEBI:57599"/>
        <dbReference type="ChEBI" id="CHEBI:57666"/>
        <dbReference type="EC" id="5.1.3.9"/>
    </reaction>
</comment>